<protein>
    <submittedName>
        <fullName evidence="2">Uncharacterized protein</fullName>
    </submittedName>
</protein>
<proteinExistence type="predicted"/>
<gene>
    <name evidence="2" type="ORF">MTR62_15045</name>
</gene>
<evidence type="ECO:0000256" key="1">
    <source>
        <dbReference type="SAM" id="MobiDB-lite"/>
    </source>
</evidence>
<comment type="caution">
    <text evidence="2">The sequence shown here is derived from an EMBL/GenBank/DDBJ whole genome shotgun (WGS) entry which is preliminary data.</text>
</comment>
<evidence type="ECO:0000313" key="2">
    <source>
        <dbReference type="EMBL" id="MCJ2184000.1"/>
    </source>
</evidence>
<reference evidence="2" key="1">
    <citation type="submission" date="2022-03" db="EMBL/GenBank/DDBJ databases">
        <title>Identification of a novel bacterium isolated from mangrove sediments.</title>
        <authorList>
            <person name="Pan X."/>
        </authorList>
    </citation>
    <scope>NUCLEOTIDE SEQUENCE</scope>
    <source>
        <strain evidence="2">B1949</strain>
    </source>
</reference>
<dbReference type="EMBL" id="JALHLF010000071">
    <property type="protein sequence ID" value="MCJ2184000.1"/>
    <property type="molecule type" value="Genomic_DNA"/>
</dbReference>
<keyword evidence="3" id="KW-1185">Reference proteome</keyword>
<dbReference type="Proteomes" id="UP001162881">
    <property type="component" value="Unassembled WGS sequence"/>
</dbReference>
<evidence type="ECO:0000313" key="3">
    <source>
        <dbReference type="Proteomes" id="UP001162881"/>
    </source>
</evidence>
<sequence>MGRMTTRQDPSPDPLEMLTRLHAATGSAHRRRDAALAPGGAADQGCVPTGSRQGNAVLRAQGYYGRDAGMASRYVEDDGGITVREALGAWMRARAFGETKASAMTAAALAAFTQFETAFAVGTQTREGLTHTDG</sequence>
<feature type="region of interest" description="Disordered" evidence="1">
    <location>
        <begin position="24"/>
        <end position="52"/>
    </location>
</feature>
<organism evidence="2 3">
    <name type="scientific">Novosphingobium organovorum</name>
    <dbReference type="NCBI Taxonomy" id="2930092"/>
    <lineage>
        <taxon>Bacteria</taxon>
        <taxon>Pseudomonadati</taxon>
        <taxon>Pseudomonadota</taxon>
        <taxon>Alphaproteobacteria</taxon>
        <taxon>Sphingomonadales</taxon>
        <taxon>Sphingomonadaceae</taxon>
        <taxon>Novosphingobium</taxon>
    </lineage>
</organism>
<name>A0ABT0BG02_9SPHN</name>
<accession>A0ABT0BG02</accession>